<feature type="domain" description="DUF8040" evidence="2">
    <location>
        <begin position="1"/>
        <end position="58"/>
    </location>
</feature>
<gene>
    <name evidence="3" type="ORF">E5676_scaffold119G001560</name>
</gene>
<dbReference type="InterPro" id="IPR058353">
    <property type="entry name" value="DUF8040"/>
</dbReference>
<sequence>MDRRCFVILCHLLRTIVGLTSTKVVDVEEMIAMFLHIVAHDVKNRVIQWEFMRSETFVDVRSNDPIGYKAFATDAAPDMDFQPIYSQGLNISPEMGTRTA</sequence>
<reference evidence="3 4" key="1">
    <citation type="submission" date="2019-08" db="EMBL/GenBank/DDBJ databases">
        <title>Draft genome sequences of two oriental melons (Cucumis melo L. var makuwa).</title>
        <authorList>
            <person name="Kwon S.-Y."/>
        </authorList>
    </citation>
    <scope>NUCLEOTIDE SEQUENCE [LARGE SCALE GENOMIC DNA]</scope>
    <source>
        <strain evidence="4">cv. Chang Bougi</strain>
        <tissue evidence="3">Leaf</tissue>
    </source>
</reference>
<dbReference type="Proteomes" id="UP000321947">
    <property type="component" value="Unassembled WGS sequence"/>
</dbReference>
<comment type="caution">
    <text evidence="3">The sequence shown here is derived from an EMBL/GenBank/DDBJ whole genome shotgun (WGS) entry which is preliminary data.</text>
</comment>
<dbReference type="AlphaFoldDB" id="A0A5D3D4Z6"/>
<keyword evidence="1" id="KW-0732">Signal</keyword>
<proteinExistence type="predicted"/>
<name>A0A5D3D4Z6_CUCMM</name>
<organism evidence="3 4">
    <name type="scientific">Cucumis melo var. makuwa</name>
    <name type="common">Oriental melon</name>
    <dbReference type="NCBI Taxonomy" id="1194695"/>
    <lineage>
        <taxon>Eukaryota</taxon>
        <taxon>Viridiplantae</taxon>
        <taxon>Streptophyta</taxon>
        <taxon>Embryophyta</taxon>
        <taxon>Tracheophyta</taxon>
        <taxon>Spermatophyta</taxon>
        <taxon>Magnoliopsida</taxon>
        <taxon>eudicotyledons</taxon>
        <taxon>Gunneridae</taxon>
        <taxon>Pentapetalae</taxon>
        <taxon>rosids</taxon>
        <taxon>fabids</taxon>
        <taxon>Cucurbitales</taxon>
        <taxon>Cucurbitaceae</taxon>
        <taxon>Benincaseae</taxon>
        <taxon>Cucumis</taxon>
    </lineage>
</organism>
<feature type="signal peptide" evidence="1">
    <location>
        <begin position="1"/>
        <end position="22"/>
    </location>
</feature>
<dbReference type="EMBL" id="SSTD01007659">
    <property type="protein sequence ID" value="TYK18621.1"/>
    <property type="molecule type" value="Genomic_DNA"/>
</dbReference>
<dbReference type="Pfam" id="PF26138">
    <property type="entry name" value="DUF8040"/>
    <property type="match status" value="1"/>
</dbReference>
<evidence type="ECO:0000256" key="1">
    <source>
        <dbReference type="SAM" id="SignalP"/>
    </source>
</evidence>
<evidence type="ECO:0000259" key="2">
    <source>
        <dbReference type="Pfam" id="PF26138"/>
    </source>
</evidence>
<evidence type="ECO:0000313" key="4">
    <source>
        <dbReference type="Proteomes" id="UP000321947"/>
    </source>
</evidence>
<evidence type="ECO:0000313" key="3">
    <source>
        <dbReference type="EMBL" id="TYK18621.1"/>
    </source>
</evidence>
<protein>
    <submittedName>
        <fullName evidence="3">Putative nuclease HARBI1</fullName>
    </submittedName>
</protein>
<feature type="chain" id="PRO_5023101263" evidence="1">
    <location>
        <begin position="23"/>
        <end position="100"/>
    </location>
</feature>
<accession>A0A5D3D4Z6</accession>